<dbReference type="InterPro" id="IPR050639">
    <property type="entry name" value="SSR_resolvase"/>
</dbReference>
<organism evidence="3 4">
    <name type="scientific">Thalassobaculum litoreum DSM 18839</name>
    <dbReference type="NCBI Taxonomy" id="1123362"/>
    <lineage>
        <taxon>Bacteria</taxon>
        <taxon>Pseudomonadati</taxon>
        <taxon>Pseudomonadota</taxon>
        <taxon>Alphaproteobacteria</taxon>
        <taxon>Rhodospirillales</taxon>
        <taxon>Thalassobaculaceae</taxon>
        <taxon>Thalassobaculum</taxon>
    </lineage>
</organism>
<dbReference type="PANTHER" id="PTHR30461">
    <property type="entry name" value="DNA-INVERTASE FROM LAMBDOID PROPHAGE"/>
    <property type="match status" value="1"/>
</dbReference>
<dbReference type="InterPro" id="IPR038109">
    <property type="entry name" value="DNA_bind_recomb_sf"/>
</dbReference>
<dbReference type="PROSITE" id="PS51737">
    <property type="entry name" value="RECOMBINASE_DNA_BIND"/>
    <property type="match status" value="1"/>
</dbReference>
<proteinExistence type="predicted"/>
<dbReference type="Proteomes" id="UP000198615">
    <property type="component" value="Unassembled WGS sequence"/>
</dbReference>
<dbReference type="Gene3D" id="3.90.1750.20">
    <property type="entry name" value="Putative Large Serine Recombinase, Chain B, Domain 2"/>
    <property type="match status" value="1"/>
</dbReference>
<dbReference type="InterPro" id="IPR025827">
    <property type="entry name" value="Zn_ribbon_recom_dom"/>
</dbReference>
<dbReference type="OrthoDB" id="9791494at2"/>
<dbReference type="RefSeq" id="WP_093154556.1">
    <property type="nucleotide sequence ID" value="NZ_FNBW01000025.1"/>
</dbReference>
<comment type="caution">
    <text evidence="3">The sequence shown here is derived from an EMBL/GenBank/DDBJ whole genome shotgun (WGS) entry which is preliminary data.</text>
</comment>
<evidence type="ECO:0000313" key="3">
    <source>
        <dbReference type="EMBL" id="SDG57597.1"/>
    </source>
</evidence>
<dbReference type="AlphaFoldDB" id="A0A8G2BP64"/>
<dbReference type="GO" id="GO:0000150">
    <property type="term" value="F:DNA strand exchange activity"/>
    <property type="evidence" value="ECO:0007669"/>
    <property type="project" value="InterPro"/>
</dbReference>
<dbReference type="EMBL" id="FNBW01000025">
    <property type="protein sequence ID" value="SDG57597.1"/>
    <property type="molecule type" value="Genomic_DNA"/>
</dbReference>
<dbReference type="SUPFAM" id="SSF53041">
    <property type="entry name" value="Resolvase-like"/>
    <property type="match status" value="1"/>
</dbReference>
<sequence length="557" mass="60888">MRAAIYARYSSDNQRDASIEDQVRLCALLIEREGWSPAGDFSDRALSGASMVRPGLQAVLDAARDKGFDILVCEALDRLSRDQADVAQIYKQLRFFGVQIVTLSEGPVSELHVGLKGTMNALFLKDLADKTRRGLRGRVAQGCSGGGNAYGYDVVRDIGSDGEPERGKRVINAAQAEVVRRIFTLFAAGHSPRAIAQYLNDERIPGPSGALWRDTSIRGHITRGTGILNNELYVGRLVWNRQRYIKDPSTGKRVSRLNDPSEWLVAEVPELRIVDDALWDHVKERQTDIRTSPGVEKARETRFWERRRAKHLLTGKVFCASCGSAFASVGRNYLGCSTARASGSCSNTASIRRDDLENRILDALKSNLMAPEVVETFIAEFHAEVNRLRSSDVAQQAGKEKDLASIRRKLDGLYDAIADGLRTDGLKGKLEDLEHRKAALEAELETPAPNPPLLHPNLAKLYAERVADLHTALRNEGVRTEALDILRGLIERVEIGAKTKDGIRPVELIGDIAAMIESACQGPDSKTPAGGAGVLGVYVGSAKVVAGAGFEPATFRL</sequence>
<evidence type="ECO:0000313" key="4">
    <source>
        <dbReference type="Proteomes" id="UP000198615"/>
    </source>
</evidence>
<dbReference type="CDD" id="cd00338">
    <property type="entry name" value="Ser_Recombinase"/>
    <property type="match status" value="1"/>
</dbReference>
<keyword evidence="4" id="KW-1185">Reference proteome</keyword>
<dbReference type="InterPro" id="IPR011109">
    <property type="entry name" value="DNA_bind_recombinase_dom"/>
</dbReference>
<dbReference type="PANTHER" id="PTHR30461:SF23">
    <property type="entry name" value="DNA RECOMBINASE-RELATED"/>
    <property type="match status" value="1"/>
</dbReference>
<protein>
    <submittedName>
        <fullName evidence="3">Site-specific DNA recombinase</fullName>
    </submittedName>
</protein>
<dbReference type="GO" id="GO:0003677">
    <property type="term" value="F:DNA binding"/>
    <property type="evidence" value="ECO:0007669"/>
    <property type="project" value="InterPro"/>
</dbReference>
<dbReference type="Pfam" id="PF07508">
    <property type="entry name" value="Recombinase"/>
    <property type="match status" value="1"/>
</dbReference>
<dbReference type="PROSITE" id="PS51736">
    <property type="entry name" value="RECOMBINASES_3"/>
    <property type="match status" value="1"/>
</dbReference>
<name>A0A8G2BP64_9PROT</name>
<dbReference type="Pfam" id="PF00239">
    <property type="entry name" value="Resolvase"/>
    <property type="match status" value="1"/>
</dbReference>
<evidence type="ECO:0000259" key="1">
    <source>
        <dbReference type="PROSITE" id="PS51736"/>
    </source>
</evidence>
<gene>
    <name evidence="3" type="ORF">SAMN05660686_04902</name>
</gene>
<feature type="domain" description="Recombinase" evidence="2">
    <location>
        <begin position="149"/>
        <end position="292"/>
    </location>
</feature>
<reference evidence="3 4" key="1">
    <citation type="submission" date="2016-10" db="EMBL/GenBank/DDBJ databases">
        <authorList>
            <person name="Varghese N."/>
            <person name="Submissions S."/>
        </authorList>
    </citation>
    <scope>NUCLEOTIDE SEQUENCE [LARGE SCALE GENOMIC DNA]</scope>
    <source>
        <strain evidence="3 4">DSM 18839</strain>
    </source>
</reference>
<accession>A0A8G2BP64</accession>
<dbReference type="SMART" id="SM00857">
    <property type="entry name" value="Resolvase"/>
    <property type="match status" value="1"/>
</dbReference>
<evidence type="ECO:0000259" key="2">
    <source>
        <dbReference type="PROSITE" id="PS51737"/>
    </source>
</evidence>
<dbReference type="InterPro" id="IPR006119">
    <property type="entry name" value="Resolv_N"/>
</dbReference>
<feature type="domain" description="Resolvase/invertase-type recombinase catalytic" evidence="1">
    <location>
        <begin position="2"/>
        <end position="150"/>
    </location>
</feature>
<dbReference type="Gene3D" id="3.40.50.1390">
    <property type="entry name" value="Resolvase, N-terminal catalytic domain"/>
    <property type="match status" value="1"/>
</dbReference>
<dbReference type="InterPro" id="IPR036162">
    <property type="entry name" value="Resolvase-like_N_sf"/>
</dbReference>
<dbReference type="Pfam" id="PF13408">
    <property type="entry name" value="Zn_ribbon_recom"/>
    <property type="match status" value="1"/>
</dbReference>